<dbReference type="Proteomes" id="UP000887565">
    <property type="component" value="Unplaced"/>
</dbReference>
<dbReference type="AlphaFoldDB" id="A0A915K861"/>
<organism evidence="1 2">
    <name type="scientific">Romanomermis culicivorax</name>
    <name type="common">Nematode worm</name>
    <dbReference type="NCBI Taxonomy" id="13658"/>
    <lineage>
        <taxon>Eukaryota</taxon>
        <taxon>Metazoa</taxon>
        <taxon>Ecdysozoa</taxon>
        <taxon>Nematoda</taxon>
        <taxon>Enoplea</taxon>
        <taxon>Dorylaimia</taxon>
        <taxon>Mermithida</taxon>
        <taxon>Mermithoidea</taxon>
        <taxon>Mermithidae</taxon>
        <taxon>Romanomermis</taxon>
    </lineage>
</organism>
<name>A0A915K861_ROMCU</name>
<evidence type="ECO:0000313" key="2">
    <source>
        <dbReference type="WBParaSite" id="nRc.2.0.1.t34549-RA"/>
    </source>
</evidence>
<keyword evidence="1" id="KW-1185">Reference proteome</keyword>
<sequence>MLTSDKESFWVDTNASTTEILKTKFWSDERFHASSTLNHMYGVFIFDRANDILLYYYIDRNLSENLQNYANCRPSTSSEELKGERYSLEFLFLPILTVYKLYECLESQSLLEIRYSNFSCKFFPSVDSQLIILIFPSNQNSIQDRKKIKFIQKCLNFVFGSLKCLISSRNVEETRFISAEQLLIFEYLVALTQRRDYRSGTTPFSISAQVVISKSTNYEPFLNDISKFLSRYQSTSVVILVENDQYVGARCSSKEVDNGIIFSTYDLSLILKLISFNQTLNASDAVFSTKNFVIMLSDNKNVPQPWYMICWKFSSICELYLIILLPIGFSKIIRLMDKMKSFNILNSGEKISKSILKAKFKCYQKLLEIYRSYIDDSCRKEIDLYLKEFRHNFDNEFRYLDESHHKIERRIQRLETLLWTLIADTRRFFNIEFHEKYLPSIAGMDNFKIFVCESVLSINKLKLEHSLEPSNYLLDAGEFHFSFNGLTVTKINDRVITNIFPIFSEKIQIQHDNAHIIIYEKSVASDHIIEIYVVFESFVNIDIVVRQAEQLKNILCQKLVEKCLM</sequence>
<accession>A0A915K861</accession>
<reference evidence="2" key="1">
    <citation type="submission" date="2022-11" db="UniProtKB">
        <authorList>
            <consortium name="WormBaseParasite"/>
        </authorList>
    </citation>
    <scope>IDENTIFICATION</scope>
</reference>
<evidence type="ECO:0000313" key="1">
    <source>
        <dbReference type="Proteomes" id="UP000887565"/>
    </source>
</evidence>
<dbReference type="WBParaSite" id="nRc.2.0.1.t34549-RA">
    <property type="protein sequence ID" value="nRc.2.0.1.t34549-RA"/>
    <property type="gene ID" value="nRc.2.0.1.g34549"/>
</dbReference>
<proteinExistence type="predicted"/>
<protein>
    <submittedName>
        <fullName evidence="2">Uncharacterized protein</fullName>
    </submittedName>
</protein>